<dbReference type="PROSITE" id="PS50889">
    <property type="entry name" value="S4"/>
    <property type="match status" value="1"/>
</dbReference>
<evidence type="ECO:0000256" key="1">
    <source>
        <dbReference type="PROSITE-ProRule" id="PRU00182"/>
    </source>
</evidence>
<keyword evidence="3" id="KW-1185">Reference proteome</keyword>
<dbReference type="EMBL" id="LSDB01000038">
    <property type="protein sequence ID" value="KXB57663.1"/>
    <property type="molecule type" value="Genomic_DNA"/>
</dbReference>
<dbReference type="SUPFAM" id="SSF55174">
    <property type="entry name" value="Alpha-L RNA-binding motif"/>
    <property type="match status" value="1"/>
</dbReference>
<comment type="caution">
    <text evidence="2">The sequence shown here is derived from an EMBL/GenBank/DDBJ whole genome shotgun (WGS) entry which is preliminary data.</text>
</comment>
<keyword evidence="1" id="KW-0694">RNA-binding</keyword>
<evidence type="ECO:0000313" key="3">
    <source>
        <dbReference type="Proteomes" id="UP000070467"/>
    </source>
</evidence>
<dbReference type="Pfam" id="PF13275">
    <property type="entry name" value="S4_2"/>
    <property type="match status" value="1"/>
</dbReference>
<protein>
    <submittedName>
        <fullName evidence="2">S4 domain protein YaaA</fullName>
    </submittedName>
</protein>
<proteinExistence type="predicted"/>
<dbReference type="InterPro" id="IPR036986">
    <property type="entry name" value="S4_RNA-bd_sf"/>
</dbReference>
<accession>A0ABR5TLF0</accession>
<sequence length="77" mass="8996">MYLGDFMERIIINGEYITLAQLLKVLSYISSGGQAKYFLADNKIFVNNKLEQKRGKKIYDKDIVKIDEKEYLIIDES</sequence>
<evidence type="ECO:0000313" key="2">
    <source>
        <dbReference type="EMBL" id="KXB57663.1"/>
    </source>
</evidence>
<name>A0ABR5TLF0_9BACL</name>
<dbReference type="Proteomes" id="UP000070467">
    <property type="component" value="Unassembled WGS sequence"/>
</dbReference>
<reference evidence="2 3" key="1">
    <citation type="submission" date="2016-01" db="EMBL/GenBank/DDBJ databases">
        <authorList>
            <person name="Mitreva M."/>
            <person name="Pepin K.H."/>
            <person name="Mihindukulasuriya K.A."/>
            <person name="Fulton R."/>
            <person name="Fronick C."/>
            <person name="O'Laughlin M."/>
            <person name="Miner T."/>
            <person name="Herter B."/>
            <person name="Rosa B.A."/>
            <person name="Cordes M."/>
            <person name="Tomlinson C."/>
            <person name="Wollam A."/>
            <person name="Palsikar V.B."/>
            <person name="Mardis E.R."/>
            <person name="Wilson R.K."/>
        </authorList>
    </citation>
    <scope>NUCLEOTIDE SEQUENCE [LARGE SCALE GENOMIC DNA]</scope>
    <source>
        <strain evidence="2 3">KA00071</strain>
    </source>
</reference>
<dbReference type="InterPro" id="IPR014330">
    <property type="entry name" value="RNA-bd_S4-rel_YaaA"/>
</dbReference>
<organism evidence="2 3">
    <name type="scientific">Gemelliphila asaccharolytica</name>
    <dbReference type="NCBI Taxonomy" id="502393"/>
    <lineage>
        <taxon>Bacteria</taxon>
        <taxon>Bacillati</taxon>
        <taxon>Bacillota</taxon>
        <taxon>Bacilli</taxon>
        <taxon>Bacillales</taxon>
        <taxon>Gemellaceae</taxon>
        <taxon>Gemelliphila</taxon>
    </lineage>
</organism>
<dbReference type="NCBIfam" id="TIGR02988">
    <property type="entry name" value="YaaA_near_RecF"/>
    <property type="match status" value="1"/>
</dbReference>
<gene>
    <name evidence="2" type="ORF">HMPREF1871_00835</name>
</gene>
<dbReference type="Gene3D" id="3.10.290.10">
    <property type="entry name" value="RNA-binding S4 domain"/>
    <property type="match status" value="1"/>
</dbReference>
<dbReference type="CDD" id="cd00165">
    <property type="entry name" value="S4"/>
    <property type="match status" value="1"/>
</dbReference>